<dbReference type="Gene3D" id="1.10.510.10">
    <property type="entry name" value="Transferase(Phosphotransferase) domain 1"/>
    <property type="match status" value="2"/>
</dbReference>
<keyword evidence="3" id="KW-0808">Transferase</keyword>
<evidence type="ECO:0000259" key="1">
    <source>
        <dbReference type="PROSITE" id="PS50011"/>
    </source>
</evidence>
<dbReference type="Proteomes" id="UP000615446">
    <property type="component" value="Unassembled WGS sequence"/>
</dbReference>
<accession>A0A2Z6Q2N4</accession>
<dbReference type="InterPro" id="IPR051681">
    <property type="entry name" value="Ser/Thr_Kinases-Pseudokinases"/>
</dbReference>
<dbReference type="CDD" id="cd21037">
    <property type="entry name" value="MLKL_NTD"/>
    <property type="match status" value="1"/>
</dbReference>
<dbReference type="SUPFAM" id="SSF56112">
    <property type="entry name" value="Protein kinase-like (PK-like)"/>
    <property type="match status" value="2"/>
</dbReference>
<dbReference type="PRINTS" id="PR00109">
    <property type="entry name" value="TYRKINASE"/>
</dbReference>
<keyword evidence="4" id="KW-1185">Reference proteome</keyword>
<comment type="caution">
    <text evidence="2">The sequence shown here is derived from an EMBL/GenBank/DDBJ whole genome shotgun (WGS) entry which is preliminary data.</text>
</comment>
<dbReference type="OrthoDB" id="1668230at2759"/>
<proteinExistence type="predicted"/>
<dbReference type="InterPro" id="IPR000719">
    <property type="entry name" value="Prot_kinase_dom"/>
</dbReference>
<reference evidence="3" key="2">
    <citation type="submission" date="2019-10" db="EMBL/GenBank/DDBJ databases">
        <title>Conservation and host-specific expression of non-tandemly repeated heterogenous ribosome RNA gene in arbuscular mycorrhizal fungi.</title>
        <authorList>
            <person name="Maeda T."/>
            <person name="Kobayashi Y."/>
            <person name="Nakagawa T."/>
            <person name="Ezawa T."/>
            <person name="Yamaguchi K."/>
            <person name="Bino T."/>
            <person name="Nishimoto Y."/>
            <person name="Shigenobu S."/>
            <person name="Kawaguchi M."/>
        </authorList>
    </citation>
    <scope>NUCLEOTIDE SEQUENCE</scope>
    <source>
        <strain evidence="3">HR1</strain>
    </source>
</reference>
<dbReference type="Proteomes" id="UP000247702">
    <property type="component" value="Unassembled WGS sequence"/>
</dbReference>
<protein>
    <submittedName>
        <fullName evidence="3">Kinase-like domain-containing protein</fullName>
    </submittedName>
</protein>
<dbReference type="SMART" id="SM00220">
    <property type="entry name" value="S_TKc"/>
    <property type="match status" value="2"/>
</dbReference>
<dbReference type="PROSITE" id="PS50011">
    <property type="entry name" value="PROTEIN_KINASE_DOM"/>
    <property type="match status" value="2"/>
</dbReference>
<dbReference type="GO" id="GO:0007166">
    <property type="term" value="P:cell surface receptor signaling pathway"/>
    <property type="evidence" value="ECO:0007669"/>
    <property type="project" value="InterPro"/>
</dbReference>
<dbReference type="GO" id="GO:0005524">
    <property type="term" value="F:ATP binding"/>
    <property type="evidence" value="ECO:0007669"/>
    <property type="project" value="InterPro"/>
</dbReference>
<reference evidence="2 4" key="1">
    <citation type="submission" date="2017-11" db="EMBL/GenBank/DDBJ databases">
        <title>The genome of Rhizophagus clarus HR1 reveals common genetic basis of auxotrophy among arbuscular mycorrhizal fungi.</title>
        <authorList>
            <person name="Kobayashi Y."/>
        </authorList>
    </citation>
    <scope>NUCLEOTIDE SEQUENCE [LARGE SCALE GENOMIC DNA]</scope>
    <source>
        <strain evidence="2 4">HR1</strain>
    </source>
</reference>
<evidence type="ECO:0000313" key="4">
    <source>
        <dbReference type="Proteomes" id="UP000247702"/>
    </source>
</evidence>
<dbReference type="EMBL" id="BEXD01000095">
    <property type="protein sequence ID" value="GBB84210.1"/>
    <property type="molecule type" value="Genomic_DNA"/>
</dbReference>
<feature type="domain" description="Protein kinase" evidence="1">
    <location>
        <begin position="1185"/>
        <end position="1487"/>
    </location>
</feature>
<dbReference type="GO" id="GO:0004674">
    <property type="term" value="F:protein serine/threonine kinase activity"/>
    <property type="evidence" value="ECO:0007669"/>
    <property type="project" value="TreeGrafter"/>
</dbReference>
<dbReference type="InterPro" id="IPR059179">
    <property type="entry name" value="MLKL-like_MCAfunc"/>
</dbReference>
<dbReference type="InterPro" id="IPR001245">
    <property type="entry name" value="Ser-Thr/Tyr_kinase_cat_dom"/>
</dbReference>
<feature type="domain" description="Protein kinase" evidence="1">
    <location>
        <begin position="22"/>
        <end position="290"/>
    </location>
</feature>
<organism evidence="2 4">
    <name type="scientific">Rhizophagus clarus</name>
    <dbReference type="NCBI Taxonomy" id="94130"/>
    <lineage>
        <taxon>Eukaryota</taxon>
        <taxon>Fungi</taxon>
        <taxon>Fungi incertae sedis</taxon>
        <taxon>Mucoromycota</taxon>
        <taxon>Glomeromycotina</taxon>
        <taxon>Glomeromycetes</taxon>
        <taxon>Glomerales</taxon>
        <taxon>Glomeraceae</taxon>
        <taxon>Rhizophagus</taxon>
    </lineage>
</organism>
<name>A0A2Z6Q2N4_9GLOM</name>
<evidence type="ECO:0000313" key="2">
    <source>
        <dbReference type="EMBL" id="GBB84210.1"/>
    </source>
</evidence>
<dbReference type="Pfam" id="PF07714">
    <property type="entry name" value="PK_Tyr_Ser-Thr"/>
    <property type="match status" value="2"/>
</dbReference>
<dbReference type="InterPro" id="IPR036537">
    <property type="entry name" value="Adaptor_Cbl_N_dom_sf"/>
</dbReference>
<dbReference type="PANTHER" id="PTHR44329">
    <property type="entry name" value="SERINE/THREONINE-PROTEIN KINASE TNNI3K-RELATED"/>
    <property type="match status" value="1"/>
</dbReference>
<dbReference type="InterPro" id="IPR054000">
    <property type="entry name" value="MLKL_N"/>
</dbReference>
<dbReference type="Pfam" id="PF22215">
    <property type="entry name" value="MLKL_N"/>
    <property type="match status" value="1"/>
</dbReference>
<dbReference type="InterPro" id="IPR011009">
    <property type="entry name" value="Kinase-like_dom_sf"/>
</dbReference>
<dbReference type="EMBL" id="BLAL01000048">
    <property type="protein sequence ID" value="GES80278.1"/>
    <property type="molecule type" value="Genomic_DNA"/>
</dbReference>
<dbReference type="Gene3D" id="1.20.930.20">
    <property type="entry name" value="Adaptor protein Cbl, N-terminal domain"/>
    <property type="match status" value="1"/>
</dbReference>
<evidence type="ECO:0000313" key="3">
    <source>
        <dbReference type="EMBL" id="GES80278.1"/>
    </source>
</evidence>
<gene>
    <name evidence="3" type="ORF">RCL2_000756500</name>
    <name evidence="2" type="ORF">RclHR1_10830001</name>
</gene>
<sequence>MKFLKEWINGKKGIECFDFDEFDNLEIVNKRTYGTHETLKKANWKNQKIIVVLKNLNNSKISESEFINFVTKVKALRKINHSNINRFLGLTRDSNYNYFSVLQYANGGNLRDYLKIKFNTLRWDDKIQMALDITHGLMYLHSEKIIHGNLHACNVLVNNGIMMMTDLRILKQAAEVTSEKIVYVEPQCLRNPSYEQDMKSDIYSLGVLLWVLSSGLPPFFNYTQNLTHIKDKLLNGEKEIPVANTPSKYLQLYQRCWQNDPNSRPEISEVCSILSQLKSQSNTSEQHDNVQVTSYSKNLFSIDSSRFINEGRLSSPRTKRIGLEIFKCSAQQIIGQFKLNHGLILTGCDIIPSLQGVVVEDGKLKVNLYKGQPSVYTHINSKNNDLKIDTCISFPVAEIIYDGNLLKSFLEYSNDEKKLRELCGDFLARRFLVGGQLFIKDFNSATSTQIDILRYYLLCAYHTAKYSAEIQFSNLFTLNLLPEFVTWDGKKLNTHESLINWMNNLYQKKIGNIISYDNLISISQLKHNILWLDSNLKTFNEKQPGVADFKEKLNLEKWVGDAVNDNLISWTKNFNLFQGLMIDVNNEIEISKKIPVNIIKIPEVNLSKKSSLKLIKPSTKLELDLISNHIFSIKNSSDFPFVNDDVISYIDDYNYLLVKCEKFEILLNAGSIEPTKEFKQMIDEALDSMKPLKALKDIFNEYGHLFPQRIVLGRSLKNILPDLSSFSTFDSVNDDNKIIESLDNLEVTYLFTQKGNIIEKNDLRNWIQNTNNNLEIVEFDNIIPLYKILEVEQQRKIDDILKNNYRIIMTGITDLKDLNNDDDEHYKRIDFELSLESEDYQVFGLIISEDNKKLEEIYVNFGLYDFNGFYAVIKKLEETNVDIIKCFVLWIVVGNPLKLSVFSPKNREIQVNYIKETVTLQTDNSNYCKKIPFRGYKGYLFSIHAYYLSTNYEPNNIIKLVEWKEGSINIQIVKSTYNAHCEYNSNANINSNSSIKNQQDSLVETIDIELLICVISTDYKALKFDHKKGTEYSLVDMEISNDFSSLIKVIDDLTKNIKSSYENIQYNREICKILIDRVSTAEIAINEIKLNKEKFSKQTYYKSFNNFINCLKRISNFINEISQLSKYKSNFSSDNVKVKFQEIVSEFDSCISDLNLAMSITTKEQMNDYMSILHEGIRSLRSDQKSVMRELNILKFGSSFKEKLEVKQIIPSELKDTSQYVYPRMCDGVIIQKKVYHTMDVACKPIPTHNTESIQKHLSILGKLETCPYIIQFYGLSEVNEENVMVFEWAEHGTLREVYLKYNNIKWEIKVSIARDICRGLGFLHNMNIFLHDLRCRNILIAEKMQAKIANFDFSHELNASIHFNSEDLVQWSAPEVLRCISVTDQKQQVVTYTVNCEVFSFGMLLWELGFQRIPYESMSTIEILKHVLNGSRESLDIESCSNSIQKGYYSIIGLAWNQEPSLRPGVQHILNMLQSLYEKHIVHDIIY</sequence>
<keyword evidence="3" id="KW-0418">Kinase</keyword>